<feature type="compositionally biased region" description="Basic and acidic residues" evidence="4">
    <location>
        <begin position="18"/>
        <end position="56"/>
    </location>
</feature>
<sequence length="762" mass="86830">MDDSHKLLELQRRLALAEERAEEAERQQQEERRRAEEAERHQEEERRRAEEAEEQTRNTTLNEYIAASHHLVFGHFTIETNTDRTSKGSITNPRNKLCPTNLRPWSDFLDHQRTTLGILYNTFLTNERRFESRSVLYGLGQRISNRRISNEKALEYFLHTSVEDPVRLVVDQLKAVEEVRRAFGIGDGIVFENHPNALSDIADEVRQAATTLPQTPDQGRGPSQIRPGQICVHRSDERPQERTMPYVSEYKAPHKLTAPHLRVGLRPMDIYKEVVNRKTIPTAADPEGRFQYHSERLTASALTQTYHYMIEGGLEYGLLTTGEAIVFLKVDWQDPETLYYHLAEPGPEVADHPTDFHSCTAVGEARTHRQNEREQAIRGLKRWAEDFETTLRSIPKDERLLPTGSSYAPETYASVSRSPHLLRDKPNRRRVERDGRVDQPRPRDQRESSDDESQPRMPETPTPTEPRRGQGPQGQGQVTRRSRQNLARRPRGGGEQARGYCTQLCLLGMVRGAPLDKQCPNAALHQRGAPRNYHPIKHADFLRILRDQLKTSLDEGVTKLGLGGSRGVLFQVTLLAYGYTFVSKGTVAAFIPDLEHEAAVYKHLEQMQGTTVPISLGAVDLRNMGKVYYYDHRVYIEYMMFLSWGGNTIDSSVSVDEVHQCLRSIHEQGVVHGDVRWANVLFNPATDGVMMIDFERASIVKPPRSPLSQVVLNKRPWDHGKDKEKKSMMPFNSNQVGFQDDILAVNTAFSGCAGYSCKFLKT</sequence>
<reference evidence="5" key="1">
    <citation type="submission" date="2023-10" db="EMBL/GenBank/DDBJ databases">
        <authorList>
            <person name="Hackl T."/>
        </authorList>
    </citation>
    <scope>NUCLEOTIDE SEQUENCE</scope>
</reference>
<evidence type="ECO:0000256" key="4">
    <source>
        <dbReference type="SAM" id="MobiDB-lite"/>
    </source>
</evidence>
<feature type="region of interest" description="Disordered" evidence="4">
    <location>
        <begin position="18"/>
        <end position="57"/>
    </location>
</feature>
<dbReference type="PROSITE" id="PS00109">
    <property type="entry name" value="PROTEIN_KINASE_TYR"/>
    <property type="match status" value="1"/>
</dbReference>
<comment type="catalytic activity">
    <reaction evidence="3">
        <text>L-seryl-[protein] + ATP = O-phospho-L-seryl-[protein] + ADP + H(+)</text>
        <dbReference type="Rhea" id="RHEA:17989"/>
        <dbReference type="Rhea" id="RHEA-COMP:9863"/>
        <dbReference type="Rhea" id="RHEA-COMP:11604"/>
        <dbReference type="ChEBI" id="CHEBI:15378"/>
        <dbReference type="ChEBI" id="CHEBI:29999"/>
        <dbReference type="ChEBI" id="CHEBI:30616"/>
        <dbReference type="ChEBI" id="CHEBI:83421"/>
        <dbReference type="ChEBI" id="CHEBI:456216"/>
        <dbReference type="EC" id="2.7.11.1"/>
    </reaction>
</comment>
<dbReference type="Proteomes" id="UP001295740">
    <property type="component" value="Unassembled WGS sequence"/>
</dbReference>
<feature type="compositionally biased region" description="Basic and acidic residues" evidence="4">
    <location>
        <begin position="421"/>
        <end position="448"/>
    </location>
</feature>
<dbReference type="GO" id="GO:0004674">
    <property type="term" value="F:protein serine/threonine kinase activity"/>
    <property type="evidence" value="ECO:0007669"/>
    <property type="project" value="UniProtKB-EC"/>
</dbReference>
<dbReference type="EMBL" id="CAUWAG010000003">
    <property type="protein sequence ID" value="CAJ2500638.1"/>
    <property type="molecule type" value="Genomic_DNA"/>
</dbReference>
<name>A0AAI8V984_9PEZI</name>
<evidence type="ECO:0000313" key="5">
    <source>
        <dbReference type="EMBL" id="CAJ2500638.1"/>
    </source>
</evidence>
<dbReference type="InterPro" id="IPR052396">
    <property type="entry name" value="Meiotic_Drive_Suppr_Kinase"/>
</dbReference>
<organism evidence="5 6">
    <name type="scientific">Anthostomella pinea</name>
    <dbReference type="NCBI Taxonomy" id="933095"/>
    <lineage>
        <taxon>Eukaryota</taxon>
        <taxon>Fungi</taxon>
        <taxon>Dikarya</taxon>
        <taxon>Ascomycota</taxon>
        <taxon>Pezizomycotina</taxon>
        <taxon>Sordariomycetes</taxon>
        <taxon>Xylariomycetidae</taxon>
        <taxon>Xylariales</taxon>
        <taxon>Xylariaceae</taxon>
        <taxon>Anthostomella</taxon>
    </lineage>
</organism>
<evidence type="ECO:0000256" key="1">
    <source>
        <dbReference type="ARBA" id="ARBA00012513"/>
    </source>
</evidence>
<evidence type="ECO:0000256" key="3">
    <source>
        <dbReference type="ARBA" id="ARBA00048679"/>
    </source>
</evidence>
<dbReference type="InterPro" id="IPR008266">
    <property type="entry name" value="Tyr_kinase_AS"/>
</dbReference>
<dbReference type="SUPFAM" id="SSF56112">
    <property type="entry name" value="Protein kinase-like (PK-like)"/>
    <property type="match status" value="1"/>
</dbReference>
<dbReference type="PANTHER" id="PTHR37171">
    <property type="entry name" value="SERINE/THREONINE-PROTEIN KINASE YRZF-RELATED"/>
    <property type="match status" value="1"/>
</dbReference>
<feature type="compositionally biased region" description="Polar residues" evidence="4">
    <location>
        <begin position="403"/>
        <end position="417"/>
    </location>
</feature>
<comment type="caution">
    <text evidence="5">The sequence shown here is derived from an EMBL/GenBank/DDBJ whole genome shotgun (WGS) entry which is preliminary data.</text>
</comment>
<proteinExistence type="predicted"/>
<protein>
    <recommendedName>
        <fullName evidence="1">non-specific serine/threonine protein kinase</fullName>
        <ecNumber evidence="1">2.7.11.1</ecNumber>
    </recommendedName>
</protein>
<feature type="compositionally biased region" description="Basic residues" evidence="4">
    <location>
        <begin position="480"/>
        <end position="491"/>
    </location>
</feature>
<keyword evidence="6" id="KW-1185">Reference proteome</keyword>
<evidence type="ECO:0000256" key="2">
    <source>
        <dbReference type="ARBA" id="ARBA00047899"/>
    </source>
</evidence>
<evidence type="ECO:0000313" key="6">
    <source>
        <dbReference type="Proteomes" id="UP001295740"/>
    </source>
</evidence>
<comment type="catalytic activity">
    <reaction evidence="2">
        <text>L-threonyl-[protein] + ATP = O-phospho-L-threonyl-[protein] + ADP + H(+)</text>
        <dbReference type="Rhea" id="RHEA:46608"/>
        <dbReference type="Rhea" id="RHEA-COMP:11060"/>
        <dbReference type="Rhea" id="RHEA-COMP:11605"/>
        <dbReference type="ChEBI" id="CHEBI:15378"/>
        <dbReference type="ChEBI" id="CHEBI:30013"/>
        <dbReference type="ChEBI" id="CHEBI:30616"/>
        <dbReference type="ChEBI" id="CHEBI:61977"/>
        <dbReference type="ChEBI" id="CHEBI:456216"/>
        <dbReference type="EC" id="2.7.11.1"/>
    </reaction>
</comment>
<dbReference type="EC" id="2.7.11.1" evidence="1"/>
<feature type="region of interest" description="Disordered" evidence="4">
    <location>
        <begin position="399"/>
        <end position="496"/>
    </location>
</feature>
<gene>
    <name evidence="5" type="ORF">KHLLAP_LOCUS1106</name>
</gene>
<dbReference type="InterPro" id="IPR011009">
    <property type="entry name" value="Kinase-like_dom_sf"/>
</dbReference>
<accession>A0AAI8V984</accession>
<dbReference type="PANTHER" id="PTHR37171:SF1">
    <property type="entry name" value="SERINE_THREONINE-PROTEIN KINASE YRZF-RELATED"/>
    <property type="match status" value="1"/>
</dbReference>
<dbReference type="AlphaFoldDB" id="A0AAI8V984"/>
<dbReference type="Gene3D" id="1.10.510.10">
    <property type="entry name" value="Transferase(Phosphotransferase) domain 1"/>
    <property type="match status" value="1"/>
</dbReference>